<dbReference type="EMBL" id="CAKKTJ010000308">
    <property type="protein sequence ID" value="CAH0479507.1"/>
    <property type="molecule type" value="Genomic_DNA"/>
</dbReference>
<evidence type="ECO:0000259" key="8">
    <source>
        <dbReference type="Pfam" id="PF01648"/>
    </source>
</evidence>
<dbReference type="AlphaFoldDB" id="A0AAU9L9D3"/>
<dbReference type="InterPro" id="IPR037143">
    <property type="entry name" value="4-PPantetheinyl_Trfase_dom_sf"/>
</dbReference>
<keyword evidence="4" id="KW-0276">Fatty acid metabolism</keyword>
<dbReference type="Proteomes" id="UP001160483">
    <property type="component" value="Unassembled WGS sequence"/>
</dbReference>
<protein>
    <recommendedName>
        <fullName evidence="8">4'-phosphopantetheinyl transferase domain-containing protein</fullName>
    </recommendedName>
</protein>
<dbReference type="NCBIfam" id="TIGR00516">
    <property type="entry name" value="acpS"/>
    <property type="match status" value="1"/>
</dbReference>
<evidence type="ECO:0000256" key="6">
    <source>
        <dbReference type="ARBA" id="ARBA00023098"/>
    </source>
</evidence>
<keyword evidence="5" id="KW-0460">Magnesium</keyword>
<dbReference type="InterPro" id="IPR008278">
    <property type="entry name" value="4-PPantetheinyl_Trfase_dom"/>
</dbReference>
<evidence type="ECO:0000313" key="10">
    <source>
        <dbReference type="EMBL" id="CAH0479507.1"/>
    </source>
</evidence>
<evidence type="ECO:0000313" key="11">
    <source>
        <dbReference type="Proteomes" id="UP001160483"/>
    </source>
</evidence>
<accession>A0AAU9L9D3</accession>
<dbReference type="NCBIfam" id="TIGR00556">
    <property type="entry name" value="pantethn_trn"/>
    <property type="match status" value="1"/>
</dbReference>
<evidence type="ECO:0000256" key="2">
    <source>
        <dbReference type="ARBA" id="ARBA00022679"/>
    </source>
</evidence>
<keyword evidence="2" id="KW-0808">Transferase</keyword>
<comment type="caution">
    <text evidence="10">The sequence shown here is derived from an EMBL/GenBank/DDBJ whole genome shotgun (WGS) entry which is preliminary data.</text>
</comment>
<dbReference type="InterPro" id="IPR002582">
    <property type="entry name" value="ACPS"/>
</dbReference>
<dbReference type="Pfam" id="PF01648">
    <property type="entry name" value="ACPS"/>
    <property type="match status" value="1"/>
</dbReference>
<keyword evidence="6" id="KW-0443">Lipid metabolism</keyword>
<organism evidence="10 11">
    <name type="scientific">Peronospora belbahrii</name>
    <dbReference type="NCBI Taxonomy" id="622444"/>
    <lineage>
        <taxon>Eukaryota</taxon>
        <taxon>Sar</taxon>
        <taxon>Stramenopiles</taxon>
        <taxon>Oomycota</taxon>
        <taxon>Peronosporomycetes</taxon>
        <taxon>Peronosporales</taxon>
        <taxon>Peronosporaceae</taxon>
        <taxon>Peronospora</taxon>
    </lineage>
</organism>
<dbReference type="GO" id="GO:0008897">
    <property type="term" value="F:holo-[acyl-carrier-protein] synthase activity"/>
    <property type="evidence" value="ECO:0007669"/>
    <property type="project" value="InterPro"/>
</dbReference>
<dbReference type="InterPro" id="IPR004568">
    <property type="entry name" value="Ppantetheine-prot_Trfase_dom"/>
</dbReference>
<feature type="domain" description="4'-phosphopantetheinyl transferase" evidence="8">
    <location>
        <begin position="7"/>
        <end position="72"/>
    </location>
</feature>
<dbReference type="GO" id="GO:0000287">
    <property type="term" value="F:magnesium ion binding"/>
    <property type="evidence" value="ECO:0007669"/>
    <property type="project" value="InterPro"/>
</dbReference>
<proteinExistence type="inferred from homology"/>
<reference evidence="10" key="1">
    <citation type="submission" date="2021-11" db="EMBL/GenBank/DDBJ databases">
        <authorList>
            <person name="Islam A."/>
            <person name="Islam S."/>
            <person name="Flora M.S."/>
            <person name="Rahman M."/>
            <person name="Ziaur R.M."/>
            <person name="Epstein J.H."/>
            <person name="Hassan M."/>
            <person name="Klassen M."/>
            <person name="Woodard K."/>
            <person name="Webb A."/>
            <person name="Webby R.J."/>
            <person name="El Zowalaty M.E."/>
        </authorList>
    </citation>
    <scope>NUCLEOTIDE SEQUENCE</scope>
    <source>
        <strain evidence="10">Pbs3</strain>
    </source>
</reference>
<evidence type="ECO:0000256" key="3">
    <source>
        <dbReference type="ARBA" id="ARBA00022723"/>
    </source>
</evidence>
<keyword evidence="3" id="KW-0479">Metal-binding</keyword>
<dbReference type="GO" id="GO:0006633">
    <property type="term" value="P:fatty acid biosynthetic process"/>
    <property type="evidence" value="ECO:0007669"/>
    <property type="project" value="UniProtKB-KW"/>
</dbReference>
<keyword evidence="7" id="KW-0275">Fatty acid biosynthesis</keyword>
<evidence type="ECO:0000256" key="7">
    <source>
        <dbReference type="ARBA" id="ARBA00023160"/>
    </source>
</evidence>
<keyword evidence="1" id="KW-0444">Lipid biosynthesis</keyword>
<evidence type="ECO:0000256" key="4">
    <source>
        <dbReference type="ARBA" id="ARBA00022832"/>
    </source>
</evidence>
<evidence type="ECO:0000256" key="1">
    <source>
        <dbReference type="ARBA" id="ARBA00022516"/>
    </source>
</evidence>
<dbReference type="EMBL" id="CAKKTJ010000308">
    <property type="protein sequence ID" value="CAH0479479.1"/>
    <property type="molecule type" value="Genomic_DNA"/>
</dbReference>
<evidence type="ECO:0000313" key="9">
    <source>
        <dbReference type="EMBL" id="CAH0479479.1"/>
    </source>
</evidence>
<dbReference type="Gene3D" id="3.90.470.20">
    <property type="entry name" value="4'-phosphopantetheinyl transferase domain"/>
    <property type="match status" value="1"/>
</dbReference>
<name>A0AAU9L9D3_9STRA</name>
<dbReference type="HAMAP" id="MF_00101">
    <property type="entry name" value="AcpS"/>
    <property type="match status" value="1"/>
</dbReference>
<gene>
    <name evidence="9" type="ORF">PBS003_LOCUS6116</name>
    <name evidence="10" type="ORF">PBS003_LOCUS6143</name>
</gene>
<evidence type="ECO:0000256" key="5">
    <source>
        <dbReference type="ARBA" id="ARBA00022842"/>
    </source>
</evidence>
<sequence length="153" mass="17532">MGRRVYGIGVDVTLVSRFERSFQRFGKRLLVRTLHPSEITEFYARPSTKRATFLASRWAVKEATFKAFQCYRVRFPEIYTVQRGLETSTICTSLPVTNDSKALRLQFSGETQTLAKRLRLVEPHVSISHDGDYAMAYVVLQEEVDEVMKAGMS</sequence>
<dbReference type="SUPFAM" id="SSF56214">
    <property type="entry name" value="4'-phosphopantetheinyl transferase"/>
    <property type="match status" value="1"/>
</dbReference>